<name>A0A7W8J881_9BACT</name>
<accession>A0A7W8J881</accession>
<evidence type="ECO:0000256" key="1">
    <source>
        <dbReference type="SAM" id="MobiDB-lite"/>
    </source>
</evidence>
<gene>
    <name evidence="2" type="ORF">HDF10_001331</name>
</gene>
<evidence type="ECO:0000313" key="3">
    <source>
        <dbReference type="Proteomes" id="UP000569092"/>
    </source>
</evidence>
<dbReference type="Proteomes" id="UP000569092">
    <property type="component" value="Unassembled WGS sequence"/>
</dbReference>
<dbReference type="EMBL" id="JACHDZ010000002">
    <property type="protein sequence ID" value="MBB5343356.1"/>
    <property type="molecule type" value="Genomic_DNA"/>
</dbReference>
<evidence type="ECO:0000313" key="2">
    <source>
        <dbReference type="EMBL" id="MBB5343356.1"/>
    </source>
</evidence>
<protein>
    <submittedName>
        <fullName evidence="2">Uncharacterized protein</fullName>
    </submittedName>
</protein>
<dbReference type="AlphaFoldDB" id="A0A7W8J881"/>
<sequence length="352" mass="40572">MRLDIPQEQPRRRQGENTAPGPSDARTPARKLPDNPILHRLKSLKERAADHRWTHPPVERRRPEPTQDVSRERRLPVASAEPRRPARTASNVFGLELRPEEKNLLREVGRFRVIRTVDLRETLYNGKTRPLENDLKYLRDKGLIEAQHVNLRRDGRRRTIERVEVVTLTKDGRSLLLRQGELPKDQRVYAGLVKPREVEHDSQIYRAYRKEAQRIESKGGSNLRVRLDFEIKSGVQKAIYAERKADPKRDIAEIKQQVAERFELPFVDGKIQIPDARIDYDLPHGTDQALSPDQGSRTGHQDIEVLTAAYHAGHLRSKAQAGFRNYASASDRSSLTAKIHEDQHLMENILDL</sequence>
<proteinExistence type="predicted"/>
<comment type="caution">
    <text evidence="2">The sequence shown here is derived from an EMBL/GenBank/DDBJ whole genome shotgun (WGS) entry which is preliminary data.</text>
</comment>
<feature type="region of interest" description="Disordered" evidence="1">
    <location>
        <begin position="1"/>
        <end position="86"/>
    </location>
</feature>
<organism evidence="2 3">
    <name type="scientific">Tunturiibacter lichenicola</name>
    <dbReference type="NCBI Taxonomy" id="2051959"/>
    <lineage>
        <taxon>Bacteria</taxon>
        <taxon>Pseudomonadati</taxon>
        <taxon>Acidobacteriota</taxon>
        <taxon>Terriglobia</taxon>
        <taxon>Terriglobales</taxon>
        <taxon>Acidobacteriaceae</taxon>
        <taxon>Tunturiibacter</taxon>
    </lineage>
</organism>
<feature type="compositionally biased region" description="Basic and acidic residues" evidence="1">
    <location>
        <begin position="1"/>
        <end position="15"/>
    </location>
</feature>
<feature type="compositionally biased region" description="Basic and acidic residues" evidence="1">
    <location>
        <begin position="43"/>
        <end position="75"/>
    </location>
</feature>
<reference evidence="2 3" key="1">
    <citation type="submission" date="2020-08" db="EMBL/GenBank/DDBJ databases">
        <title>Genomic Encyclopedia of Type Strains, Phase IV (KMG-V): Genome sequencing to study the core and pangenomes of soil and plant-associated prokaryotes.</title>
        <authorList>
            <person name="Whitman W."/>
        </authorList>
    </citation>
    <scope>NUCLEOTIDE SEQUENCE [LARGE SCALE GENOMIC DNA]</scope>
    <source>
        <strain evidence="2 3">M8US30</strain>
    </source>
</reference>